<gene>
    <name evidence="2" type="ORF">RRG08_016437</name>
</gene>
<dbReference type="Pfam" id="PF04908">
    <property type="entry name" value="SH3BGR"/>
    <property type="match status" value="1"/>
</dbReference>
<accession>A0AAE0Y995</accession>
<dbReference type="InterPro" id="IPR036249">
    <property type="entry name" value="Thioredoxin-like_sf"/>
</dbReference>
<evidence type="ECO:0000313" key="2">
    <source>
        <dbReference type="EMBL" id="KAK3737131.1"/>
    </source>
</evidence>
<comment type="similarity">
    <text evidence="1">Belongs to the SH3BGR family.</text>
</comment>
<dbReference type="SUPFAM" id="SSF52833">
    <property type="entry name" value="Thioredoxin-like"/>
    <property type="match status" value="1"/>
</dbReference>
<dbReference type="Gene3D" id="3.40.30.10">
    <property type="entry name" value="Glutaredoxin"/>
    <property type="match status" value="1"/>
</dbReference>
<dbReference type="InterPro" id="IPR051033">
    <property type="entry name" value="SH3BGR"/>
</dbReference>
<sequence>MSGKVTVFISAISSDMERKKNQRTIEDVLSGQKIEFEAVDVSSSRDELDRMRRIVGKPDALAPQIVNGDTYCGDYAAFDEAVENKALKEFLKI</sequence>
<dbReference type="PROSITE" id="PS51354">
    <property type="entry name" value="GLUTAREDOXIN_2"/>
    <property type="match status" value="1"/>
</dbReference>
<dbReference type="InterPro" id="IPR006993">
    <property type="entry name" value="Glut_rich_SH3-bd"/>
</dbReference>
<dbReference type="Proteomes" id="UP001283361">
    <property type="component" value="Unassembled WGS sequence"/>
</dbReference>
<evidence type="ECO:0008006" key="4">
    <source>
        <dbReference type="Google" id="ProtNLM"/>
    </source>
</evidence>
<evidence type="ECO:0000256" key="1">
    <source>
        <dbReference type="ARBA" id="ARBA00007764"/>
    </source>
</evidence>
<dbReference type="GO" id="GO:0005737">
    <property type="term" value="C:cytoplasm"/>
    <property type="evidence" value="ECO:0007669"/>
    <property type="project" value="TreeGrafter"/>
</dbReference>
<reference evidence="2" key="1">
    <citation type="journal article" date="2023" name="G3 (Bethesda)">
        <title>A reference genome for the long-term kleptoplast-retaining sea slug Elysia crispata morphotype clarki.</title>
        <authorList>
            <person name="Eastman K.E."/>
            <person name="Pendleton A.L."/>
            <person name="Shaikh M.A."/>
            <person name="Suttiyut T."/>
            <person name="Ogas R."/>
            <person name="Tomko P."/>
            <person name="Gavelis G."/>
            <person name="Widhalm J.R."/>
            <person name="Wisecaver J.H."/>
        </authorList>
    </citation>
    <scope>NUCLEOTIDE SEQUENCE</scope>
    <source>
        <strain evidence="2">ECLA1</strain>
    </source>
</reference>
<organism evidence="2 3">
    <name type="scientific">Elysia crispata</name>
    <name type="common">lettuce slug</name>
    <dbReference type="NCBI Taxonomy" id="231223"/>
    <lineage>
        <taxon>Eukaryota</taxon>
        <taxon>Metazoa</taxon>
        <taxon>Spiralia</taxon>
        <taxon>Lophotrochozoa</taxon>
        <taxon>Mollusca</taxon>
        <taxon>Gastropoda</taxon>
        <taxon>Heterobranchia</taxon>
        <taxon>Euthyneura</taxon>
        <taxon>Panpulmonata</taxon>
        <taxon>Sacoglossa</taxon>
        <taxon>Placobranchoidea</taxon>
        <taxon>Plakobranchidae</taxon>
        <taxon>Elysia</taxon>
    </lineage>
</organism>
<dbReference type="PANTHER" id="PTHR12232">
    <property type="entry name" value="SH3 DOMAIN-BINDING GLUTAMIC ACID-RICH-LIKE PROTEIN"/>
    <property type="match status" value="1"/>
</dbReference>
<proteinExistence type="inferred from homology"/>
<dbReference type="PANTHER" id="PTHR12232:SF15">
    <property type="entry name" value="SH3 DOMAIN-BINDING GLUTAMIC ACID-RICH PROTEIN HOMOLOG"/>
    <property type="match status" value="1"/>
</dbReference>
<keyword evidence="3" id="KW-1185">Reference proteome</keyword>
<comment type="caution">
    <text evidence="2">The sequence shown here is derived from an EMBL/GenBank/DDBJ whole genome shotgun (WGS) entry which is preliminary data.</text>
</comment>
<protein>
    <recommendedName>
        <fullName evidence="4">SH3 domain-binding glutamic acid-rich-like protein</fullName>
    </recommendedName>
</protein>
<dbReference type="AlphaFoldDB" id="A0AAE0Y995"/>
<name>A0AAE0Y995_9GAST</name>
<dbReference type="EMBL" id="JAWDGP010006665">
    <property type="protein sequence ID" value="KAK3737131.1"/>
    <property type="molecule type" value="Genomic_DNA"/>
</dbReference>
<evidence type="ECO:0000313" key="3">
    <source>
        <dbReference type="Proteomes" id="UP001283361"/>
    </source>
</evidence>